<evidence type="ECO:0000256" key="10">
    <source>
        <dbReference type="ARBA" id="ARBA00030775"/>
    </source>
</evidence>
<dbReference type="EMBL" id="BNAH01000002">
    <property type="protein sequence ID" value="GHE79765.1"/>
    <property type="molecule type" value="Genomic_DNA"/>
</dbReference>
<keyword evidence="8 11" id="KW-0472">Membrane</keyword>
<sequence>MKSNGFTLIETLIATAILIILTAVGIPSMIDLLIKMRVDNEINHINRLLILTRNTALNTSQTVTLCPLKGNICENNWQLPLTVFTDANNNKVYEPLLQEKLIQYKKAIVEGDKLQYGNTRKGLTYAPDGYLKGWGQNATFSYCPKGHLKKSRAVTVAVSGRTYKSEFNQKKGHDVTRSGKAIKCN</sequence>
<evidence type="ECO:0000256" key="1">
    <source>
        <dbReference type="ARBA" id="ARBA00004377"/>
    </source>
</evidence>
<comment type="caution">
    <text evidence="13">The sequence shown here is derived from an EMBL/GenBank/DDBJ whole genome shotgun (WGS) entry which is preliminary data.</text>
</comment>
<keyword evidence="3" id="KW-1003">Cell membrane</keyword>
<accession>A0ABQ3IEZ9</accession>
<evidence type="ECO:0000256" key="9">
    <source>
        <dbReference type="ARBA" id="ARBA00025772"/>
    </source>
</evidence>
<gene>
    <name evidence="13" type="primary">fimU</name>
    <name evidence="13" type="ORF">GCM10011501_04390</name>
</gene>
<dbReference type="Gene3D" id="3.55.40.10">
    <property type="entry name" value="minor pseudopilin epsh domain"/>
    <property type="match status" value="1"/>
</dbReference>
<evidence type="ECO:0000256" key="8">
    <source>
        <dbReference type="ARBA" id="ARBA00023136"/>
    </source>
</evidence>
<keyword evidence="4" id="KW-0488">Methylation</keyword>
<dbReference type="Pfam" id="PF07963">
    <property type="entry name" value="N_methyl"/>
    <property type="match status" value="1"/>
</dbReference>
<dbReference type="SUPFAM" id="SSF54523">
    <property type="entry name" value="Pili subunits"/>
    <property type="match status" value="1"/>
</dbReference>
<feature type="domain" description="General secretion pathway GspH" evidence="12">
    <location>
        <begin position="42"/>
        <end position="160"/>
    </location>
</feature>
<dbReference type="Proteomes" id="UP000626370">
    <property type="component" value="Unassembled WGS sequence"/>
</dbReference>
<keyword evidence="6 11" id="KW-0812">Transmembrane</keyword>
<evidence type="ECO:0000256" key="5">
    <source>
        <dbReference type="ARBA" id="ARBA00022519"/>
    </source>
</evidence>
<evidence type="ECO:0000259" key="12">
    <source>
        <dbReference type="Pfam" id="PF12019"/>
    </source>
</evidence>
<keyword evidence="14" id="KW-1185">Reference proteome</keyword>
<name>A0ABQ3IEZ9_9GAMM</name>
<evidence type="ECO:0000313" key="14">
    <source>
        <dbReference type="Proteomes" id="UP000626370"/>
    </source>
</evidence>
<evidence type="ECO:0000256" key="3">
    <source>
        <dbReference type="ARBA" id="ARBA00022475"/>
    </source>
</evidence>
<reference evidence="14" key="1">
    <citation type="journal article" date="2019" name="Int. J. Syst. Evol. Microbiol.">
        <title>The Global Catalogue of Microorganisms (GCM) 10K type strain sequencing project: providing services to taxonomists for standard genome sequencing and annotation.</title>
        <authorList>
            <consortium name="The Broad Institute Genomics Platform"/>
            <consortium name="The Broad Institute Genome Sequencing Center for Infectious Disease"/>
            <person name="Wu L."/>
            <person name="Ma J."/>
        </authorList>
    </citation>
    <scope>NUCLEOTIDE SEQUENCE [LARGE SCALE GENOMIC DNA]</scope>
    <source>
        <strain evidence="14">CGMCC 1.15922</strain>
    </source>
</reference>
<keyword evidence="7 11" id="KW-1133">Transmembrane helix</keyword>
<keyword evidence="5" id="KW-0997">Cell inner membrane</keyword>
<proteinExistence type="inferred from homology"/>
<evidence type="ECO:0000256" key="11">
    <source>
        <dbReference type="SAM" id="Phobius"/>
    </source>
</evidence>
<protein>
    <recommendedName>
        <fullName evidence="2">Type II secretion system protein H</fullName>
    </recommendedName>
    <alternativeName>
        <fullName evidence="10">General secretion pathway protein H</fullName>
    </alternativeName>
</protein>
<dbReference type="InterPro" id="IPR045584">
    <property type="entry name" value="Pilin-like"/>
</dbReference>
<dbReference type="RefSeq" id="WP_189376469.1">
    <property type="nucleotide sequence ID" value="NZ_BNAH01000002.1"/>
</dbReference>
<dbReference type="InterPro" id="IPR022346">
    <property type="entry name" value="T2SS_GspH"/>
</dbReference>
<evidence type="ECO:0000256" key="7">
    <source>
        <dbReference type="ARBA" id="ARBA00022989"/>
    </source>
</evidence>
<feature type="transmembrane region" description="Helical" evidence="11">
    <location>
        <begin position="12"/>
        <end position="34"/>
    </location>
</feature>
<evidence type="ECO:0000256" key="2">
    <source>
        <dbReference type="ARBA" id="ARBA00021549"/>
    </source>
</evidence>
<evidence type="ECO:0000313" key="13">
    <source>
        <dbReference type="EMBL" id="GHE79765.1"/>
    </source>
</evidence>
<dbReference type="Pfam" id="PF12019">
    <property type="entry name" value="GspH"/>
    <property type="match status" value="1"/>
</dbReference>
<evidence type="ECO:0000256" key="6">
    <source>
        <dbReference type="ARBA" id="ARBA00022692"/>
    </source>
</evidence>
<evidence type="ECO:0000256" key="4">
    <source>
        <dbReference type="ARBA" id="ARBA00022481"/>
    </source>
</evidence>
<comment type="similarity">
    <text evidence="9">Belongs to the GSP H family.</text>
</comment>
<dbReference type="InterPro" id="IPR012902">
    <property type="entry name" value="N_methyl_site"/>
</dbReference>
<comment type="subcellular location">
    <subcellularLocation>
        <location evidence="1">Cell inner membrane</location>
        <topology evidence="1">Single-pass membrane protein</topology>
    </subcellularLocation>
</comment>
<organism evidence="13 14">
    <name type="scientific">Thalassotalea profundi</name>
    <dbReference type="NCBI Taxonomy" id="2036687"/>
    <lineage>
        <taxon>Bacteria</taxon>
        <taxon>Pseudomonadati</taxon>
        <taxon>Pseudomonadota</taxon>
        <taxon>Gammaproteobacteria</taxon>
        <taxon>Alteromonadales</taxon>
        <taxon>Colwelliaceae</taxon>
        <taxon>Thalassotalea</taxon>
    </lineage>
</organism>